<dbReference type="EMBL" id="UFQT01000732">
    <property type="protein sequence ID" value="SSX26809.1"/>
    <property type="molecule type" value="Genomic_DNA"/>
</dbReference>
<dbReference type="EMBL" id="UFQS01000732">
    <property type="protein sequence ID" value="SSX06460.1"/>
    <property type="molecule type" value="Genomic_DNA"/>
</dbReference>
<dbReference type="VEuPathDB" id="VectorBase:CSON013897"/>
<organism evidence="3">
    <name type="scientific">Culicoides sonorensis</name>
    <name type="common">Biting midge</name>
    <dbReference type="NCBI Taxonomy" id="179676"/>
    <lineage>
        <taxon>Eukaryota</taxon>
        <taxon>Metazoa</taxon>
        <taxon>Ecdysozoa</taxon>
        <taxon>Arthropoda</taxon>
        <taxon>Hexapoda</taxon>
        <taxon>Insecta</taxon>
        <taxon>Pterygota</taxon>
        <taxon>Neoptera</taxon>
        <taxon>Endopterygota</taxon>
        <taxon>Diptera</taxon>
        <taxon>Nematocera</taxon>
        <taxon>Chironomoidea</taxon>
        <taxon>Ceratopogonidae</taxon>
        <taxon>Ceratopogoninae</taxon>
        <taxon>Culicoides</taxon>
        <taxon>Monoculicoides</taxon>
    </lineage>
</organism>
<feature type="region of interest" description="Disordered" evidence="1">
    <location>
        <begin position="1"/>
        <end position="40"/>
    </location>
</feature>
<proteinExistence type="predicted"/>
<feature type="compositionally biased region" description="Polar residues" evidence="1">
    <location>
        <begin position="17"/>
        <end position="30"/>
    </location>
</feature>
<accession>A0A336MD26</accession>
<reference evidence="3" key="2">
    <citation type="submission" date="2018-07" db="EMBL/GenBank/DDBJ databases">
        <authorList>
            <person name="Quirk P.G."/>
            <person name="Krulwich T.A."/>
        </authorList>
    </citation>
    <scope>NUCLEOTIDE SEQUENCE</scope>
</reference>
<gene>
    <name evidence="3" type="primary">CSON013897</name>
</gene>
<sequence length="78" mass="8098">MSLDSMGPSGGSGGGTLKTNRMTHSLSTPSGVDGSAGHAHGGKKLAVRVQMLDDSVTLFQVQSSFRLRISLKAIQIID</sequence>
<evidence type="ECO:0000256" key="1">
    <source>
        <dbReference type="SAM" id="MobiDB-lite"/>
    </source>
</evidence>
<protein>
    <submittedName>
        <fullName evidence="3">CSON013897 protein</fullName>
    </submittedName>
</protein>
<dbReference type="AlphaFoldDB" id="A0A336MD26"/>
<name>A0A336MD26_CULSO</name>
<evidence type="ECO:0000313" key="3">
    <source>
        <dbReference type="EMBL" id="SSX26809.1"/>
    </source>
</evidence>
<evidence type="ECO:0000313" key="2">
    <source>
        <dbReference type="EMBL" id="SSX06460.1"/>
    </source>
</evidence>
<reference evidence="2" key="1">
    <citation type="submission" date="2018-04" db="EMBL/GenBank/DDBJ databases">
        <authorList>
            <person name="Go L.Y."/>
            <person name="Mitchell J.A."/>
        </authorList>
    </citation>
    <scope>NUCLEOTIDE SEQUENCE</scope>
    <source>
        <tissue evidence="2">Whole organism</tissue>
    </source>
</reference>